<protein>
    <submittedName>
        <fullName evidence="1">Uncharacterized protein</fullName>
    </submittedName>
</protein>
<dbReference type="AlphaFoldDB" id="A0A7J7K1N1"/>
<keyword evidence="2" id="KW-1185">Reference proteome</keyword>
<reference evidence="1" key="1">
    <citation type="submission" date="2020-06" db="EMBL/GenBank/DDBJ databases">
        <title>Draft genome of Bugula neritina, a colonial animal packing powerful symbionts and potential medicines.</title>
        <authorList>
            <person name="Rayko M."/>
        </authorList>
    </citation>
    <scope>NUCLEOTIDE SEQUENCE [LARGE SCALE GENOMIC DNA]</scope>
    <source>
        <strain evidence="1">Kwan_BN1</strain>
    </source>
</reference>
<gene>
    <name evidence="1" type="ORF">EB796_009827</name>
</gene>
<accession>A0A7J7K1N1</accession>
<dbReference type="EMBL" id="VXIV02001557">
    <property type="protein sequence ID" value="KAF6031864.1"/>
    <property type="molecule type" value="Genomic_DNA"/>
</dbReference>
<organism evidence="1 2">
    <name type="scientific">Bugula neritina</name>
    <name type="common">Brown bryozoan</name>
    <name type="synonym">Sertularia neritina</name>
    <dbReference type="NCBI Taxonomy" id="10212"/>
    <lineage>
        <taxon>Eukaryota</taxon>
        <taxon>Metazoa</taxon>
        <taxon>Spiralia</taxon>
        <taxon>Lophotrochozoa</taxon>
        <taxon>Bryozoa</taxon>
        <taxon>Gymnolaemata</taxon>
        <taxon>Cheilostomatida</taxon>
        <taxon>Flustrina</taxon>
        <taxon>Buguloidea</taxon>
        <taxon>Bugulidae</taxon>
        <taxon>Bugula</taxon>
    </lineage>
</organism>
<proteinExistence type="predicted"/>
<dbReference type="Proteomes" id="UP000593567">
    <property type="component" value="Unassembled WGS sequence"/>
</dbReference>
<comment type="caution">
    <text evidence="1">The sequence shown here is derived from an EMBL/GenBank/DDBJ whole genome shotgun (WGS) entry which is preliminary data.</text>
</comment>
<evidence type="ECO:0000313" key="2">
    <source>
        <dbReference type="Proteomes" id="UP000593567"/>
    </source>
</evidence>
<evidence type="ECO:0000313" key="1">
    <source>
        <dbReference type="EMBL" id="KAF6031864.1"/>
    </source>
</evidence>
<name>A0A7J7K1N1_BUGNE</name>
<sequence>MFRWTVYRVRKVFNWESGVTHGIAVQPQNGFACFYISEYPMSSTSRFYKRLQARYKPDHLMSHPSGLVTLTRLVVLV</sequence>